<name>A0ABS8ULC4_DATST</name>
<comment type="caution">
    <text evidence="1">The sequence shown here is derived from an EMBL/GenBank/DDBJ whole genome shotgun (WGS) entry which is preliminary data.</text>
</comment>
<organism evidence="1 2">
    <name type="scientific">Datura stramonium</name>
    <name type="common">Jimsonweed</name>
    <name type="synonym">Common thornapple</name>
    <dbReference type="NCBI Taxonomy" id="4076"/>
    <lineage>
        <taxon>Eukaryota</taxon>
        <taxon>Viridiplantae</taxon>
        <taxon>Streptophyta</taxon>
        <taxon>Embryophyta</taxon>
        <taxon>Tracheophyta</taxon>
        <taxon>Spermatophyta</taxon>
        <taxon>Magnoliopsida</taxon>
        <taxon>eudicotyledons</taxon>
        <taxon>Gunneridae</taxon>
        <taxon>Pentapetalae</taxon>
        <taxon>asterids</taxon>
        <taxon>lamiids</taxon>
        <taxon>Solanales</taxon>
        <taxon>Solanaceae</taxon>
        <taxon>Solanoideae</taxon>
        <taxon>Datureae</taxon>
        <taxon>Datura</taxon>
    </lineage>
</organism>
<protein>
    <submittedName>
        <fullName evidence="1">Uncharacterized protein</fullName>
    </submittedName>
</protein>
<evidence type="ECO:0000313" key="1">
    <source>
        <dbReference type="EMBL" id="MCD9559023.1"/>
    </source>
</evidence>
<proteinExistence type="predicted"/>
<dbReference type="Proteomes" id="UP000823775">
    <property type="component" value="Unassembled WGS sequence"/>
</dbReference>
<evidence type="ECO:0000313" key="2">
    <source>
        <dbReference type="Proteomes" id="UP000823775"/>
    </source>
</evidence>
<reference evidence="1 2" key="1">
    <citation type="journal article" date="2021" name="BMC Genomics">
        <title>Datura genome reveals duplications of psychoactive alkaloid biosynthetic genes and high mutation rate following tissue culture.</title>
        <authorList>
            <person name="Rajewski A."/>
            <person name="Carter-House D."/>
            <person name="Stajich J."/>
            <person name="Litt A."/>
        </authorList>
    </citation>
    <scope>NUCLEOTIDE SEQUENCE [LARGE SCALE GENOMIC DNA]</scope>
    <source>
        <strain evidence="1">AR-01</strain>
    </source>
</reference>
<keyword evidence="2" id="KW-1185">Reference proteome</keyword>
<gene>
    <name evidence="1" type="ORF">HAX54_016739</name>
</gene>
<dbReference type="EMBL" id="JACEIK010002088">
    <property type="protein sequence ID" value="MCD9559023.1"/>
    <property type="molecule type" value="Genomic_DNA"/>
</dbReference>
<sequence length="135" mass="15455">MANMEGPLDIFQGSLPRCTNSSWALSQMISFCGNPTERLAVNFQIRIHAFHSSLQLYLHFIPFGVLLDIPKLLWIKMEYIGHRTLYVEKERSMRINGSMLGGRRNCLYFTQQIDLFDMQEKAISPAPQSSLSGIE</sequence>
<accession>A0ABS8ULC4</accession>